<accession>A0A9P6DBQ3</accession>
<protein>
    <submittedName>
        <fullName evidence="1">Uncharacterized protein</fullName>
    </submittedName>
</protein>
<dbReference type="Proteomes" id="UP000807025">
    <property type="component" value="Unassembled WGS sequence"/>
</dbReference>
<reference evidence="1" key="1">
    <citation type="submission" date="2020-11" db="EMBL/GenBank/DDBJ databases">
        <authorList>
            <consortium name="DOE Joint Genome Institute"/>
            <person name="Ahrendt S."/>
            <person name="Riley R."/>
            <person name="Andreopoulos W."/>
            <person name="Labutti K."/>
            <person name="Pangilinan J."/>
            <person name="Ruiz-Duenas F.J."/>
            <person name="Barrasa J.M."/>
            <person name="Sanchez-Garcia M."/>
            <person name="Camarero S."/>
            <person name="Miyauchi S."/>
            <person name="Serrano A."/>
            <person name="Linde D."/>
            <person name="Babiker R."/>
            <person name="Drula E."/>
            <person name="Ayuso-Fernandez I."/>
            <person name="Pacheco R."/>
            <person name="Padilla G."/>
            <person name="Ferreira P."/>
            <person name="Barriuso J."/>
            <person name="Kellner H."/>
            <person name="Castanera R."/>
            <person name="Alfaro M."/>
            <person name="Ramirez L."/>
            <person name="Pisabarro A.G."/>
            <person name="Kuo A."/>
            <person name="Tritt A."/>
            <person name="Lipzen A."/>
            <person name="He G."/>
            <person name="Yan M."/>
            <person name="Ng V."/>
            <person name="Cullen D."/>
            <person name="Martin F."/>
            <person name="Rosso M.-N."/>
            <person name="Henrissat B."/>
            <person name="Hibbett D."/>
            <person name="Martinez A.T."/>
            <person name="Grigoriev I.V."/>
        </authorList>
    </citation>
    <scope>NUCLEOTIDE SEQUENCE</scope>
    <source>
        <strain evidence="1">ATCC 90797</strain>
    </source>
</reference>
<evidence type="ECO:0000313" key="2">
    <source>
        <dbReference type="Proteomes" id="UP000807025"/>
    </source>
</evidence>
<comment type="caution">
    <text evidence="1">The sequence shown here is derived from an EMBL/GenBank/DDBJ whole genome shotgun (WGS) entry which is preliminary data.</text>
</comment>
<dbReference type="EMBL" id="MU154535">
    <property type="protein sequence ID" value="KAF9498862.1"/>
    <property type="molecule type" value="Genomic_DNA"/>
</dbReference>
<sequence length="86" mass="9147">MFISRAFHKVLGEGHSFCWMAECLLCAASTQVGYSVVCLLSIILSALSVQSFMTESCMHRVCRCSPNVLAAAGLGSAAVSYSLIPL</sequence>
<keyword evidence="2" id="KW-1185">Reference proteome</keyword>
<name>A0A9P6DBQ3_PLEER</name>
<dbReference type="AlphaFoldDB" id="A0A9P6DBQ3"/>
<evidence type="ECO:0000313" key="1">
    <source>
        <dbReference type="EMBL" id="KAF9498862.1"/>
    </source>
</evidence>
<organism evidence="1 2">
    <name type="scientific">Pleurotus eryngii</name>
    <name type="common">Boletus of the steppes</name>
    <dbReference type="NCBI Taxonomy" id="5323"/>
    <lineage>
        <taxon>Eukaryota</taxon>
        <taxon>Fungi</taxon>
        <taxon>Dikarya</taxon>
        <taxon>Basidiomycota</taxon>
        <taxon>Agaricomycotina</taxon>
        <taxon>Agaricomycetes</taxon>
        <taxon>Agaricomycetidae</taxon>
        <taxon>Agaricales</taxon>
        <taxon>Pleurotineae</taxon>
        <taxon>Pleurotaceae</taxon>
        <taxon>Pleurotus</taxon>
    </lineage>
</organism>
<proteinExistence type="predicted"/>
<gene>
    <name evidence="1" type="ORF">BDN71DRAFT_310283</name>
</gene>